<evidence type="ECO:0000313" key="6">
    <source>
        <dbReference type="EMBL" id="WIX98403.1"/>
    </source>
</evidence>
<dbReference type="Proteomes" id="UP001239397">
    <property type="component" value="Chromosome"/>
</dbReference>
<dbReference type="Pfam" id="PF01494">
    <property type="entry name" value="FAD_binding_3"/>
    <property type="match status" value="1"/>
</dbReference>
<keyword evidence="7" id="KW-1185">Reference proteome</keyword>
<sequence>MTSSIDTPGVETTEVVIAGGGPVGLTLAHELGARGIDCVLLEPRPEPSLASPRCKQMNPRSMEIFRRLGIAGAVRDHARLPFGWSDSAVFCTSLTGHRLERFDGVFALSDVQRTELAEPALWCAQNHVEAALRDTLAGRETVSARWGWTLTGLEQDATGVTATATDGAGRERVVRGSYLVGADGARSAVRRACGIPLTGRSHEIRNVQVIFDAPGLSARHDLGRAVQYWVVDPEVNGLMGTLDTEDLWWAIIINAPEDADAAWCERAVHRMIGAEAPLTVTAIDPWTARMLVADHYRAGRCFLAGDAAHQNPPWGGFGANTGIGDAADLGWKLAAALRGWAGPELLDSYETERRPVARRAIAEAERNMRVLTGELAVPGLDDDGPDGRAARAKTAELIRQAKTAEMYTLGFVLGTAYPGSPLVIPDDGPDPASTGSEYRPSSAPGHRLPHLWLDRNRSLQDELGPGFTLLEVAAPPAPEWETAARAGGVPLIRYRLSRPDLHGLYAARYVLVRPDGYVAWRGDTTPDDPRTVLDPARGQLAIPRPPR</sequence>
<dbReference type="AlphaFoldDB" id="A0A9Y2JJE9"/>
<dbReference type="InterPro" id="IPR050641">
    <property type="entry name" value="RIFMO-like"/>
</dbReference>
<evidence type="ECO:0000256" key="4">
    <source>
        <dbReference type="SAM" id="MobiDB-lite"/>
    </source>
</evidence>
<keyword evidence="6" id="KW-0560">Oxidoreductase</keyword>
<gene>
    <name evidence="6" type="ORF">QRX60_30595</name>
</gene>
<reference evidence="6 7" key="1">
    <citation type="submission" date="2023-06" db="EMBL/GenBank/DDBJ databases">
        <authorList>
            <person name="Oyuntsetseg B."/>
            <person name="Kim S.B."/>
        </authorList>
    </citation>
    <scope>NUCLEOTIDE SEQUENCE [LARGE SCALE GENOMIC DNA]</scope>
    <source>
        <strain evidence="6 7">4-36</strain>
    </source>
</reference>
<dbReference type="GO" id="GO:0016709">
    <property type="term" value="F:oxidoreductase activity, acting on paired donors, with incorporation or reduction of molecular oxygen, NAD(P)H as one donor, and incorporation of one atom of oxygen"/>
    <property type="evidence" value="ECO:0007669"/>
    <property type="project" value="UniProtKB-ARBA"/>
</dbReference>
<evidence type="ECO:0000256" key="1">
    <source>
        <dbReference type="ARBA" id="ARBA00001974"/>
    </source>
</evidence>
<evidence type="ECO:0000313" key="7">
    <source>
        <dbReference type="Proteomes" id="UP001239397"/>
    </source>
</evidence>
<evidence type="ECO:0000256" key="2">
    <source>
        <dbReference type="ARBA" id="ARBA00022630"/>
    </source>
</evidence>
<dbReference type="PRINTS" id="PR00420">
    <property type="entry name" value="RNGMNOXGNASE"/>
</dbReference>
<dbReference type="NCBIfam" id="NF004780">
    <property type="entry name" value="PRK06126.1"/>
    <property type="match status" value="1"/>
</dbReference>
<evidence type="ECO:0000259" key="5">
    <source>
        <dbReference type="Pfam" id="PF01494"/>
    </source>
</evidence>
<dbReference type="Gene3D" id="3.40.30.120">
    <property type="match status" value="1"/>
</dbReference>
<dbReference type="InterPro" id="IPR002938">
    <property type="entry name" value="FAD-bd"/>
</dbReference>
<protein>
    <submittedName>
        <fullName evidence="6">FAD-dependent monooxygenase</fullName>
    </submittedName>
</protein>
<organism evidence="6 7">
    <name type="scientific">Amycolatopsis mongoliensis</name>
    <dbReference type="NCBI Taxonomy" id="715475"/>
    <lineage>
        <taxon>Bacteria</taxon>
        <taxon>Bacillati</taxon>
        <taxon>Actinomycetota</taxon>
        <taxon>Actinomycetes</taxon>
        <taxon>Pseudonocardiales</taxon>
        <taxon>Pseudonocardiaceae</taxon>
        <taxon>Amycolatopsis</taxon>
    </lineage>
</organism>
<dbReference type="GO" id="GO:0071949">
    <property type="term" value="F:FAD binding"/>
    <property type="evidence" value="ECO:0007669"/>
    <property type="project" value="InterPro"/>
</dbReference>
<dbReference type="SUPFAM" id="SSF51905">
    <property type="entry name" value="FAD/NAD(P)-binding domain"/>
    <property type="match status" value="1"/>
</dbReference>
<feature type="region of interest" description="Disordered" evidence="4">
    <location>
        <begin position="424"/>
        <end position="446"/>
    </location>
</feature>
<keyword evidence="6" id="KW-0503">Monooxygenase</keyword>
<feature type="domain" description="FAD-binding" evidence="5">
    <location>
        <begin position="13"/>
        <end position="363"/>
    </location>
</feature>
<accession>A0A9Y2JJE9</accession>
<dbReference type="Gene3D" id="3.30.9.10">
    <property type="entry name" value="D-Amino Acid Oxidase, subunit A, domain 2"/>
    <property type="match status" value="1"/>
</dbReference>
<name>A0A9Y2JJE9_9PSEU</name>
<dbReference type="PANTHER" id="PTHR43004">
    <property type="entry name" value="TRK SYSTEM POTASSIUM UPTAKE PROTEIN"/>
    <property type="match status" value="1"/>
</dbReference>
<comment type="cofactor">
    <cofactor evidence="1">
        <name>FAD</name>
        <dbReference type="ChEBI" id="CHEBI:57692"/>
    </cofactor>
</comment>
<keyword evidence="3" id="KW-0274">FAD</keyword>
<dbReference type="PANTHER" id="PTHR43004:SF19">
    <property type="entry name" value="BINDING MONOOXYGENASE, PUTATIVE (JCVI)-RELATED"/>
    <property type="match status" value="1"/>
</dbReference>
<dbReference type="EMBL" id="CP127295">
    <property type="protein sequence ID" value="WIX98403.1"/>
    <property type="molecule type" value="Genomic_DNA"/>
</dbReference>
<dbReference type="Gene3D" id="3.50.50.60">
    <property type="entry name" value="FAD/NAD(P)-binding domain"/>
    <property type="match status" value="1"/>
</dbReference>
<dbReference type="RefSeq" id="WP_285994888.1">
    <property type="nucleotide sequence ID" value="NZ_CP127295.1"/>
</dbReference>
<proteinExistence type="predicted"/>
<keyword evidence="2" id="KW-0285">Flavoprotein</keyword>
<evidence type="ECO:0000256" key="3">
    <source>
        <dbReference type="ARBA" id="ARBA00022827"/>
    </source>
</evidence>
<dbReference type="KEGG" id="amog:QRX60_30595"/>
<dbReference type="Pfam" id="PF21274">
    <property type="entry name" value="Rng_hyd_C"/>
    <property type="match status" value="1"/>
</dbReference>
<dbReference type="InterPro" id="IPR036188">
    <property type="entry name" value="FAD/NAD-bd_sf"/>
</dbReference>